<evidence type="ECO:0000256" key="3">
    <source>
        <dbReference type="ARBA" id="ARBA00022692"/>
    </source>
</evidence>
<feature type="transmembrane region" description="Helical" evidence="7">
    <location>
        <begin position="209"/>
        <end position="242"/>
    </location>
</feature>
<name>A0ABM7ZRB1_STRNI</name>
<dbReference type="PANTHER" id="PTHR45530">
    <property type="entry name" value="SENSORY TRANSDUCTION HISTIDINE KINASE"/>
    <property type="match status" value="1"/>
</dbReference>
<gene>
    <name evidence="9" type="ORF">HEK616_23610</name>
</gene>
<comment type="subcellular location">
    <subcellularLocation>
        <location evidence="1">Cell membrane</location>
        <topology evidence="1">Multi-pass membrane protein</topology>
    </subcellularLocation>
</comment>
<protein>
    <submittedName>
        <fullName evidence="9">Membrane protein</fullName>
    </submittedName>
</protein>
<feature type="transmembrane region" description="Helical" evidence="7">
    <location>
        <begin position="168"/>
        <end position="189"/>
    </location>
</feature>
<evidence type="ECO:0000256" key="5">
    <source>
        <dbReference type="ARBA" id="ARBA00023136"/>
    </source>
</evidence>
<feature type="region of interest" description="Disordered" evidence="6">
    <location>
        <begin position="326"/>
        <end position="347"/>
    </location>
</feature>
<evidence type="ECO:0000256" key="4">
    <source>
        <dbReference type="ARBA" id="ARBA00022989"/>
    </source>
</evidence>
<dbReference type="EMBL" id="AP026073">
    <property type="protein sequence ID" value="BDM68874.1"/>
    <property type="molecule type" value="Genomic_DNA"/>
</dbReference>
<sequence length="347" mass="36562">MDGRTPSGPGSVAGRMLAAGAGHRALAVQILATAGVYYGGARLGLLQELVRGQVTPLWPPTGIALTALLLFGPRVWPGIALGAFLVNVSLGPSFLVVCAIVAGNTLGPLLAHRLLRRVDFHTRMDRLRDAVSLVGLGALTGMLVSATVGSGVLVLSGALTGANFWPTWAVWWTGDAMGVLVVTPVLLLLSTLRWPPRGRFRPYRWAEGVLLGVCTFAVTEFAVSSSMNLLFLVSPCLIWAAFRFERAGAAPCALLVSTVAIVAAAEGSGPFAHHDLFTNMVTLQAFNGITALTALLLAAVVTERSTTHRQIQQVVAQLTEALARLEPGRAGEQWPPPRHTEQGDGDG</sequence>
<dbReference type="Pfam" id="PF05231">
    <property type="entry name" value="MASE1"/>
    <property type="match status" value="1"/>
</dbReference>
<evidence type="ECO:0000256" key="2">
    <source>
        <dbReference type="ARBA" id="ARBA00022475"/>
    </source>
</evidence>
<dbReference type="PANTHER" id="PTHR45530:SF3">
    <property type="entry name" value="TWO-COMPONENT SYSTEM NARL FAMILY SENSOR HISTIDINE KINASE BARA"/>
    <property type="match status" value="1"/>
</dbReference>
<feature type="transmembrane region" description="Helical" evidence="7">
    <location>
        <begin position="88"/>
        <end position="110"/>
    </location>
</feature>
<feature type="transmembrane region" description="Helical" evidence="7">
    <location>
        <begin position="131"/>
        <end position="156"/>
    </location>
</feature>
<evidence type="ECO:0000256" key="7">
    <source>
        <dbReference type="SAM" id="Phobius"/>
    </source>
</evidence>
<reference evidence="9" key="1">
    <citation type="submission" date="2022-06" db="EMBL/GenBank/DDBJ databases">
        <title>Complete genome sequence of Streptomyces nigrescens HEK616.</title>
        <authorList>
            <person name="Asamizu S."/>
            <person name="Onaka H."/>
        </authorList>
    </citation>
    <scope>NUCLEOTIDE SEQUENCE</scope>
    <source>
        <strain evidence="9">HEK616</strain>
    </source>
</reference>
<evidence type="ECO:0000259" key="8">
    <source>
        <dbReference type="Pfam" id="PF05231"/>
    </source>
</evidence>
<evidence type="ECO:0000313" key="9">
    <source>
        <dbReference type="EMBL" id="BDM68874.1"/>
    </source>
</evidence>
<keyword evidence="2" id="KW-1003">Cell membrane</keyword>
<proteinExistence type="predicted"/>
<feature type="transmembrane region" description="Helical" evidence="7">
    <location>
        <begin position="57"/>
        <end position="76"/>
    </location>
</feature>
<feature type="transmembrane region" description="Helical" evidence="7">
    <location>
        <begin position="277"/>
        <end position="301"/>
    </location>
</feature>
<keyword evidence="5 7" id="KW-0472">Membrane</keyword>
<feature type="domain" description="MASE1" evidence="8">
    <location>
        <begin position="31"/>
        <end position="304"/>
    </location>
</feature>
<feature type="compositionally biased region" description="Basic and acidic residues" evidence="6">
    <location>
        <begin position="338"/>
        <end position="347"/>
    </location>
</feature>
<evidence type="ECO:0000256" key="1">
    <source>
        <dbReference type="ARBA" id="ARBA00004651"/>
    </source>
</evidence>
<keyword evidence="3 7" id="KW-0812">Transmembrane</keyword>
<accession>A0ABM7ZRB1</accession>
<dbReference type="InterPro" id="IPR007895">
    <property type="entry name" value="MASE1"/>
</dbReference>
<keyword evidence="10" id="KW-1185">Reference proteome</keyword>
<evidence type="ECO:0000256" key="6">
    <source>
        <dbReference type="SAM" id="MobiDB-lite"/>
    </source>
</evidence>
<feature type="transmembrane region" description="Helical" evidence="7">
    <location>
        <begin position="26"/>
        <end position="45"/>
    </location>
</feature>
<dbReference type="Proteomes" id="UP001059597">
    <property type="component" value="Chromosome"/>
</dbReference>
<keyword evidence="4 7" id="KW-1133">Transmembrane helix</keyword>
<organism evidence="9 10">
    <name type="scientific">Streptomyces nigrescens</name>
    <dbReference type="NCBI Taxonomy" id="1920"/>
    <lineage>
        <taxon>Bacteria</taxon>
        <taxon>Bacillati</taxon>
        <taxon>Actinomycetota</taxon>
        <taxon>Actinomycetes</taxon>
        <taxon>Kitasatosporales</taxon>
        <taxon>Streptomycetaceae</taxon>
        <taxon>Streptomyces</taxon>
    </lineage>
</organism>
<evidence type="ECO:0000313" key="10">
    <source>
        <dbReference type="Proteomes" id="UP001059597"/>
    </source>
</evidence>